<dbReference type="AlphaFoldDB" id="A0A4V1RMS5"/>
<dbReference type="EMBL" id="SDWU01000005">
    <property type="protein sequence ID" value="RYC03377.1"/>
    <property type="molecule type" value="Genomic_DNA"/>
</dbReference>
<dbReference type="GO" id="GO:0016787">
    <property type="term" value="F:hydrolase activity"/>
    <property type="evidence" value="ECO:0007669"/>
    <property type="project" value="UniProtKB-KW"/>
</dbReference>
<accession>A0A4V1RMS5</accession>
<dbReference type="OrthoDB" id="3429567at2"/>
<dbReference type="Proteomes" id="UP000293291">
    <property type="component" value="Unassembled WGS sequence"/>
</dbReference>
<dbReference type="PANTHER" id="PTHR43540">
    <property type="entry name" value="PEROXYUREIDOACRYLATE/UREIDOACRYLATE AMIDOHYDROLASE-RELATED"/>
    <property type="match status" value="1"/>
</dbReference>
<dbReference type="Gene3D" id="3.40.50.850">
    <property type="entry name" value="Isochorismatase-like"/>
    <property type="match status" value="1"/>
</dbReference>
<comment type="caution">
    <text evidence="3">The sequence shown here is derived from an EMBL/GenBank/DDBJ whole genome shotgun (WGS) entry which is preliminary data.</text>
</comment>
<sequence length="180" mass="18859">MRTAVLVVDVQRGLVEGEAAVPDADTFVAGLAAFLERARLDGVPIVHLQDEGTAPDSPIRRGTEGWELALAVGSGEVVLSKSDDDGFRGTGLHDTLQARGADRLIVVGIQSEMCVAATARGALDRGYTVVMPREGHTTYDVPDDDAGGPAVPAALVARVAEWSLGDAVELPQTLDDVTWS</sequence>
<evidence type="ECO:0000313" key="4">
    <source>
        <dbReference type="Proteomes" id="UP000293291"/>
    </source>
</evidence>
<evidence type="ECO:0000313" key="3">
    <source>
        <dbReference type="EMBL" id="RYC03377.1"/>
    </source>
</evidence>
<evidence type="ECO:0000259" key="2">
    <source>
        <dbReference type="Pfam" id="PF00857"/>
    </source>
</evidence>
<dbReference type="PANTHER" id="PTHR43540:SF1">
    <property type="entry name" value="ISOCHORISMATASE HYDROLASE"/>
    <property type="match status" value="1"/>
</dbReference>
<dbReference type="Pfam" id="PF00857">
    <property type="entry name" value="Isochorismatase"/>
    <property type="match status" value="1"/>
</dbReference>
<reference evidence="3 4" key="1">
    <citation type="submission" date="2019-01" db="EMBL/GenBank/DDBJ databases">
        <title>Novel species of Nocardioides.</title>
        <authorList>
            <person name="Liu Q."/>
            <person name="Xin Y.-H."/>
        </authorList>
    </citation>
    <scope>NUCLEOTIDE SEQUENCE [LARGE SCALE GENOMIC DNA]</scope>
    <source>
        <strain evidence="3 4">CGMCC 4.6875</strain>
    </source>
</reference>
<dbReference type="InterPro" id="IPR000868">
    <property type="entry name" value="Isochorismatase-like_dom"/>
</dbReference>
<dbReference type="InterPro" id="IPR036380">
    <property type="entry name" value="Isochorismatase-like_sf"/>
</dbReference>
<keyword evidence="4" id="KW-1185">Reference proteome</keyword>
<name>A0A4V1RMS5_9ACTN</name>
<dbReference type="SUPFAM" id="SSF52499">
    <property type="entry name" value="Isochorismatase-like hydrolases"/>
    <property type="match status" value="1"/>
</dbReference>
<evidence type="ECO:0000256" key="1">
    <source>
        <dbReference type="ARBA" id="ARBA00022801"/>
    </source>
</evidence>
<keyword evidence="1" id="KW-0378">Hydrolase</keyword>
<gene>
    <name evidence="3" type="ORF">EUA07_05110</name>
</gene>
<proteinExistence type="predicted"/>
<feature type="domain" description="Isochorismatase-like" evidence="2">
    <location>
        <begin position="3"/>
        <end position="146"/>
    </location>
</feature>
<protein>
    <submittedName>
        <fullName evidence="3">Isochorismatase family protein</fullName>
    </submittedName>
</protein>
<organism evidence="3 4">
    <name type="scientific">Nocardioides ganghwensis</name>
    <dbReference type="NCBI Taxonomy" id="252230"/>
    <lineage>
        <taxon>Bacteria</taxon>
        <taxon>Bacillati</taxon>
        <taxon>Actinomycetota</taxon>
        <taxon>Actinomycetes</taxon>
        <taxon>Propionibacteriales</taxon>
        <taxon>Nocardioidaceae</taxon>
        <taxon>Nocardioides</taxon>
    </lineage>
</organism>
<dbReference type="InterPro" id="IPR050272">
    <property type="entry name" value="Isochorismatase-like_hydrls"/>
</dbReference>